<protein>
    <submittedName>
        <fullName evidence="9">Glycosyl transferase family 2</fullName>
    </submittedName>
</protein>
<dbReference type="InterPro" id="IPR029044">
    <property type="entry name" value="Nucleotide-diphossugar_trans"/>
</dbReference>
<sequence length="227" mass="25638">MKADFAVSVIVPVYNNAAILAETIRQLTSYLAREFTRYELIFVDDASIDESWSLLKLAAGENPNIRLLRHSINLGQQWASARGAFAAQEAILISVDCDLPCKLEDLKKLAIAASNGIELVLGRRIGGRPRIWWREVGSACVAVLTSLLYSYRIQDFGCSTGAARREVIDRLRGKTPKVIKIQLLEEAHSFAEIEIDASQEIKRTESGYTFRALFRLFWTIIWYKIAR</sequence>
<dbReference type="STRING" id="869212.Turpa_1615"/>
<name>I4B4Q6_TURPD</name>
<dbReference type="HOGENOM" id="CLU_1219274_0_0_12"/>
<dbReference type="Pfam" id="PF00535">
    <property type="entry name" value="Glycos_transf_2"/>
    <property type="match status" value="1"/>
</dbReference>
<dbReference type="InterPro" id="IPR001173">
    <property type="entry name" value="Glyco_trans_2-like"/>
</dbReference>
<keyword evidence="2" id="KW-0328">Glycosyltransferase</keyword>
<evidence type="ECO:0000256" key="1">
    <source>
        <dbReference type="ARBA" id="ARBA00022475"/>
    </source>
</evidence>
<keyword evidence="10" id="KW-1185">Reference proteome</keyword>
<keyword evidence="1" id="KW-1003">Cell membrane</keyword>
<dbReference type="EMBL" id="CP002959">
    <property type="protein sequence ID" value="AFM12263.1"/>
    <property type="molecule type" value="Genomic_DNA"/>
</dbReference>
<evidence type="ECO:0000313" key="10">
    <source>
        <dbReference type="Proteomes" id="UP000006048"/>
    </source>
</evidence>
<dbReference type="SUPFAM" id="SSF53448">
    <property type="entry name" value="Nucleotide-diphospho-sugar transferases"/>
    <property type="match status" value="1"/>
</dbReference>
<evidence type="ECO:0000256" key="3">
    <source>
        <dbReference type="ARBA" id="ARBA00022679"/>
    </source>
</evidence>
<dbReference type="CDD" id="cd04179">
    <property type="entry name" value="DPM_DPG-synthase_like"/>
    <property type="match status" value="1"/>
</dbReference>
<dbReference type="PANTHER" id="PTHR48090">
    <property type="entry name" value="UNDECAPRENYL-PHOSPHATE 4-DEOXY-4-FORMAMIDO-L-ARABINOSE TRANSFERASE-RELATED"/>
    <property type="match status" value="1"/>
</dbReference>
<reference evidence="9 10" key="1">
    <citation type="submission" date="2012-06" db="EMBL/GenBank/DDBJ databases">
        <title>The complete chromosome of genome of Turneriella parva DSM 21527.</title>
        <authorList>
            <consortium name="US DOE Joint Genome Institute (JGI-PGF)"/>
            <person name="Lucas S."/>
            <person name="Han J."/>
            <person name="Lapidus A."/>
            <person name="Bruce D."/>
            <person name="Goodwin L."/>
            <person name="Pitluck S."/>
            <person name="Peters L."/>
            <person name="Kyrpides N."/>
            <person name="Mavromatis K."/>
            <person name="Ivanova N."/>
            <person name="Mikhailova N."/>
            <person name="Chertkov O."/>
            <person name="Detter J.C."/>
            <person name="Tapia R."/>
            <person name="Han C."/>
            <person name="Land M."/>
            <person name="Hauser L."/>
            <person name="Markowitz V."/>
            <person name="Cheng J.-F."/>
            <person name="Hugenholtz P."/>
            <person name="Woyke T."/>
            <person name="Wu D."/>
            <person name="Gronow S."/>
            <person name="Wellnitz S."/>
            <person name="Brambilla E."/>
            <person name="Klenk H.-P."/>
            <person name="Eisen J.A."/>
        </authorList>
    </citation>
    <scope>NUCLEOTIDE SEQUENCE [LARGE SCALE GENOMIC DNA]</scope>
    <source>
        <strain evidence="10">ATCC BAA-1111 / DSM 21527 / NCTC 11395 / H</strain>
    </source>
</reference>
<dbReference type="RefSeq" id="WP_014802774.1">
    <property type="nucleotide sequence ID" value="NC_018020.1"/>
</dbReference>
<dbReference type="GO" id="GO:0016757">
    <property type="term" value="F:glycosyltransferase activity"/>
    <property type="evidence" value="ECO:0007669"/>
    <property type="project" value="UniProtKB-KW"/>
</dbReference>
<dbReference type="KEGG" id="tpx:Turpa_1615"/>
<evidence type="ECO:0000259" key="8">
    <source>
        <dbReference type="Pfam" id="PF00535"/>
    </source>
</evidence>
<organism evidence="9 10">
    <name type="scientific">Turneriella parva (strain ATCC BAA-1111 / DSM 21527 / NCTC 11395 / H)</name>
    <name type="common">Leptospira parva</name>
    <dbReference type="NCBI Taxonomy" id="869212"/>
    <lineage>
        <taxon>Bacteria</taxon>
        <taxon>Pseudomonadati</taxon>
        <taxon>Spirochaetota</taxon>
        <taxon>Spirochaetia</taxon>
        <taxon>Leptospirales</taxon>
        <taxon>Leptospiraceae</taxon>
        <taxon>Turneriella</taxon>
    </lineage>
</organism>
<dbReference type="PANTHER" id="PTHR48090:SF3">
    <property type="entry name" value="UNDECAPRENYL-PHOSPHATE 4-DEOXY-4-FORMAMIDO-L-ARABINOSE TRANSFERASE"/>
    <property type="match status" value="1"/>
</dbReference>
<evidence type="ECO:0000256" key="2">
    <source>
        <dbReference type="ARBA" id="ARBA00022676"/>
    </source>
</evidence>
<gene>
    <name evidence="9" type="ordered locus">Turpa_1615</name>
</gene>
<evidence type="ECO:0000256" key="6">
    <source>
        <dbReference type="ARBA" id="ARBA00022989"/>
    </source>
</evidence>
<evidence type="ECO:0000256" key="7">
    <source>
        <dbReference type="ARBA" id="ARBA00023136"/>
    </source>
</evidence>
<evidence type="ECO:0000256" key="5">
    <source>
        <dbReference type="ARBA" id="ARBA00022985"/>
    </source>
</evidence>
<keyword evidence="5" id="KW-0448">Lipopolysaccharide biosynthesis</keyword>
<dbReference type="InterPro" id="IPR050256">
    <property type="entry name" value="Glycosyltransferase_2"/>
</dbReference>
<dbReference type="Gene3D" id="3.90.550.10">
    <property type="entry name" value="Spore Coat Polysaccharide Biosynthesis Protein SpsA, Chain A"/>
    <property type="match status" value="1"/>
</dbReference>
<dbReference type="GO" id="GO:0005886">
    <property type="term" value="C:plasma membrane"/>
    <property type="evidence" value="ECO:0007669"/>
    <property type="project" value="TreeGrafter"/>
</dbReference>
<dbReference type="AlphaFoldDB" id="I4B4Q6"/>
<feature type="domain" description="Glycosyltransferase 2-like" evidence="8">
    <location>
        <begin position="8"/>
        <end position="156"/>
    </location>
</feature>
<keyword evidence="7" id="KW-0472">Membrane</keyword>
<dbReference type="OrthoDB" id="9807778at2"/>
<dbReference type="Proteomes" id="UP000006048">
    <property type="component" value="Chromosome"/>
</dbReference>
<keyword evidence="3 9" id="KW-0808">Transferase</keyword>
<keyword evidence="4" id="KW-0812">Transmembrane</keyword>
<proteinExistence type="predicted"/>
<evidence type="ECO:0000313" key="9">
    <source>
        <dbReference type="EMBL" id="AFM12263.1"/>
    </source>
</evidence>
<dbReference type="GO" id="GO:0009103">
    <property type="term" value="P:lipopolysaccharide biosynthetic process"/>
    <property type="evidence" value="ECO:0007669"/>
    <property type="project" value="UniProtKB-KW"/>
</dbReference>
<keyword evidence="6" id="KW-1133">Transmembrane helix</keyword>
<evidence type="ECO:0000256" key="4">
    <source>
        <dbReference type="ARBA" id="ARBA00022692"/>
    </source>
</evidence>
<accession>I4B4Q6</accession>